<reference evidence="3" key="1">
    <citation type="journal article" date="2017" name="Genome Announc.">
        <title>Draft Genome Sequence of Terrimicrobium sacchariphilum NM-5T, a Facultative Anaerobic Soil Bacterium of the Class Spartobacteria.</title>
        <authorList>
            <person name="Qiu Y.L."/>
            <person name="Tourlousse D.M."/>
            <person name="Matsuura N."/>
            <person name="Ohashi A."/>
            <person name="Sekiguchi Y."/>
        </authorList>
    </citation>
    <scope>NUCLEOTIDE SEQUENCE [LARGE SCALE GENOMIC DNA]</scope>
    <source>
        <strain evidence="3">NM-5</strain>
    </source>
</reference>
<feature type="signal peptide" evidence="1">
    <location>
        <begin position="1"/>
        <end position="21"/>
    </location>
</feature>
<feature type="chain" id="PRO_5007524669" evidence="1">
    <location>
        <begin position="22"/>
        <end position="277"/>
    </location>
</feature>
<name>A0A146G7N1_TERSA</name>
<dbReference type="InterPro" id="IPR013320">
    <property type="entry name" value="ConA-like_dom_sf"/>
</dbReference>
<protein>
    <submittedName>
        <fullName evidence="2">Concanavalin A-like lectin/glucanases superfamily protein</fullName>
    </submittedName>
</protein>
<dbReference type="GO" id="GO:0030246">
    <property type="term" value="F:carbohydrate binding"/>
    <property type="evidence" value="ECO:0007669"/>
    <property type="project" value="UniProtKB-KW"/>
</dbReference>
<dbReference type="OrthoDB" id="189082at2"/>
<dbReference type="InParanoid" id="A0A146G7N1"/>
<accession>A0A146G7N1</accession>
<dbReference type="SUPFAM" id="SSF49899">
    <property type="entry name" value="Concanavalin A-like lectins/glucanases"/>
    <property type="match status" value="1"/>
</dbReference>
<dbReference type="AlphaFoldDB" id="A0A146G7N1"/>
<evidence type="ECO:0000256" key="1">
    <source>
        <dbReference type="SAM" id="SignalP"/>
    </source>
</evidence>
<dbReference type="RefSeq" id="WP_075078545.1">
    <property type="nucleotide sequence ID" value="NZ_BDCO01000002.1"/>
</dbReference>
<dbReference type="Gene3D" id="2.60.120.200">
    <property type="match status" value="1"/>
</dbReference>
<keyword evidence="3" id="KW-1185">Reference proteome</keyword>
<evidence type="ECO:0000313" key="3">
    <source>
        <dbReference type="Proteomes" id="UP000076023"/>
    </source>
</evidence>
<sequence>MKFRHLFVVLVSLASAHVVHAQQELLRYSFNDPDLQTTTTADAGPDGHTLTMYSADGEAAALQTGSGVSGKAGDHSFNNSRATGMGRNGQGGWAEGSIRGEETIWQRGMTSFTVTGWFQPTESQPSDTARIVYIQPSLNGNAMTVWAVGGGRLELRLDKQVDGGQSDPVFGSKPGEWNFFAVTFDATKRSDNIHYYAGTDSSSVREVGVGTLAMDRWTPARDGSHTPLCIIGNGGRDVQRPFQGHIDEIRLFGAESGSGGALSQEKLEEIRCEALVP</sequence>
<dbReference type="STRING" id="690879.TSACC_21129"/>
<keyword evidence="1" id="KW-0732">Signal</keyword>
<dbReference type="Pfam" id="PF13385">
    <property type="entry name" value="Laminin_G_3"/>
    <property type="match status" value="1"/>
</dbReference>
<evidence type="ECO:0000313" key="2">
    <source>
        <dbReference type="EMBL" id="GAT32728.1"/>
    </source>
</evidence>
<dbReference type="Proteomes" id="UP000076023">
    <property type="component" value="Unassembled WGS sequence"/>
</dbReference>
<keyword evidence="2" id="KW-0430">Lectin</keyword>
<comment type="caution">
    <text evidence="2">The sequence shown here is derived from an EMBL/GenBank/DDBJ whole genome shotgun (WGS) entry which is preliminary data.</text>
</comment>
<organism evidence="2 3">
    <name type="scientific">Terrimicrobium sacchariphilum</name>
    <dbReference type="NCBI Taxonomy" id="690879"/>
    <lineage>
        <taxon>Bacteria</taxon>
        <taxon>Pseudomonadati</taxon>
        <taxon>Verrucomicrobiota</taxon>
        <taxon>Terrimicrobiia</taxon>
        <taxon>Terrimicrobiales</taxon>
        <taxon>Terrimicrobiaceae</taxon>
        <taxon>Terrimicrobium</taxon>
    </lineage>
</organism>
<proteinExistence type="predicted"/>
<dbReference type="EMBL" id="BDCO01000002">
    <property type="protein sequence ID" value="GAT32728.1"/>
    <property type="molecule type" value="Genomic_DNA"/>
</dbReference>
<gene>
    <name evidence="2" type="ORF">TSACC_21129</name>
</gene>